<comment type="caution">
    <text evidence="1">The sequence shown here is derived from an EMBL/GenBank/DDBJ whole genome shotgun (WGS) entry which is preliminary data.</text>
</comment>
<evidence type="ECO:0000313" key="1">
    <source>
        <dbReference type="EMBL" id="RSZ65077.1"/>
    </source>
</evidence>
<gene>
    <name evidence="1" type="ORF">EAH68_02710</name>
</gene>
<reference evidence="1 2" key="1">
    <citation type="submission" date="2018-12" db="EMBL/GenBank/DDBJ databases">
        <title>YIM 101343 draft genome.</title>
        <authorList>
            <person name="Chen X."/>
        </authorList>
    </citation>
    <scope>NUCLEOTIDE SEQUENCE [LARGE SCALE GENOMIC DNA]</scope>
    <source>
        <strain evidence="1 2">YIM 101343</strain>
    </source>
</reference>
<protein>
    <submittedName>
        <fullName evidence="1">Uncharacterized protein</fullName>
    </submittedName>
</protein>
<keyword evidence="2" id="KW-1185">Reference proteome</keyword>
<organism evidence="1 2">
    <name type="scientific">Corynebacterium hylobatis</name>
    <dbReference type="NCBI Taxonomy" id="1859290"/>
    <lineage>
        <taxon>Bacteria</taxon>
        <taxon>Bacillati</taxon>
        <taxon>Actinomycetota</taxon>
        <taxon>Actinomycetes</taxon>
        <taxon>Mycobacteriales</taxon>
        <taxon>Corynebacteriaceae</taxon>
        <taxon>Corynebacterium</taxon>
    </lineage>
</organism>
<proteinExistence type="predicted"/>
<dbReference type="OrthoDB" id="9931451at2"/>
<dbReference type="Proteomes" id="UP000274907">
    <property type="component" value="Unassembled WGS sequence"/>
</dbReference>
<dbReference type="EMBL" id="RXHJ01000003">
    <property type="protein sequence ID" value="RSZ65077.1"/>
    <property type="molecule type" value="Genomic_DNA"/>
</dbReference>
<name>A0A430I0P6_9CORY</name>
<dbReference type="AlphaFoldDB" id="A0A430I0P6"/>
<dbReference type="RefSeq" id="WP_126119795.1">
    <property type="nucleotide sequence ID" value="NZ_RXHJ01000003.1"/>
</dbReference>
<sequence length="207" mass="22877">MRHTSEELADILLPLSPRLIEAVGAGIASAARSKVPHLLEPHKRALYSHVVRSGIFDHLRENDIEGFVLDEGCHSLNQSVVLRHKSGLELRFTKLRSIARDLSTPRIPQLDSLLDSSGALFGLERKSQLPGVVGLSWERPKLDDEGYPLEELEVTAVRAAAGRRLRDGFADVVIPLSDPTLAIPEEAFDPNADDVIYRYEVDEADNA</sequence>
<evidence type="ECO:0000313" key="2">
    <source>
        <dbReference type="Proteomes" id="UP000274907"/>
    </source>
</evidence>
<accession>A0A430I0P6</accession>